<reference evidence="1 2" key="1">
    <citation type="submission" date="2014-04" db="EMBL/GenBank/DDBJ databases">
        <authorList>
            <consortium name="DOE Joint Genome Institute"/>
            <person name="Kuo A."/>
            <person name="Kohler A."/>
            <person name="Nagy L.G."/>
            <person name="Floudas D."/>
            <person name="Copeland A."/>
            <person name="Barry K.W."/>
            <person name="Cichocki N."/>
            <person name="Veneault-Fourrey C."/>
            <person name="LaButti K."/>
            <person name="Lindquist E.A."/>
            <person name="Lipzen A."/>
            <person name="Lundell T."/>
            <person name="Morin E."/>
            <person name="Murat C."/>
            <person name="Sun H."/>
            <person name="Tunlid A."/>
            <person name="Henrissat B."/>
            <person name="Grigoriev I.V."/>
            <person name="Hibbett D.S."/>
            <person name="Martin F."/>
            <person name="Nordberg H.P."/>
            <person name="Cantor M.N."/>
            <person name="Hua S.X."/>
        </authorList>
    </citation>
    <scope>NUCLEOTIDE SEQUENCE [LARGE SCALE GENOMIC DNA]</scope>
    <source>
        <strain evidence="1 2">LaAM-08-1</strain>
    </source>
</reference>
<dbReference type="HOGENOM" id="CLU_2564638_0_0_1"/>
<accession>A0A0C9XPS1</accession>
<sequence>MSDSESHTHQNVLTSRPLHPIVGVFSQMTSSSSFIPACAIPCPVAMALSDVLRYAPTANRYVQVHLSVWRRSFAHPKKCQDV</sequence>
<dbReference type="AlphaFoldDB" id="A0A0C9XPS1"/>
<evidence type="ECO:0000313" key="1">
    <source>
        <dbReference type="EMBL" id="KIJ99631.1"/>
    </source>
</evidence>
<name>A0A0C9XPS1_9AGAR</name>
<organism evidence="1 2">
    <name type="scientific">Laccaria amethystina LaAM-08-1</name>
    <dbReference type="NCBI Taxonomy" id="1095629"/>
    <lineage>
        <taxon>Eukaryota</taxon>
        <taxon>Fungi</taxon>
        <taxon>Dikarya</taxon>
        <taxon>Basidiomycota</taxon>
        <taxon>Agaricomycotina</taxon>
        <taxon>Agaricomycetes</taxon>
        <taxon>Agaricomycetidae</taxon>
        <taxon>Agaricales</taxon>
        <taxon>Agaricineae</taxon>
        <taxon>Hydnangiaceae</taxon>
        <taxon>Laccaria</taxon>
    </lineage>
</organism>
<reference evidence="2" key="2">
    <citation type="submission" date="2015-01" db="EMBL/GenBank/DDBJ databases">
        <title>Evolutionary Origins and Diversification of the Mycorrhizal Mutualists.</title>
        <authorList>
            <consortium name="DOE Joint Genome Institute"/>
            <consortium name="Mycorrhizal Genomics Consortium"/>
            <person name="Kohler A."/>
            <person name="Kuo A."/>
            <person name="Nagy L.G."/>
            <person name="Floudas D."/>
            <person name="Copeland A."/>
            <person name="Barry K.W."/>
            <person name="Cichocki N."/>
            <person name="Veneault-Fourrey C."/>
            <person name="LaButti K."/>
            <person name="Lindquist E.A."/>
            <person name="Lipzen A."/>
            <person name="Lundell T."/>
            <person name="Morin E."/>
            <person name="Murat C."/>
            <person name="Riley R."/>
            <person name="Ohm R."/>
            <person name="Sun H."/>
            <person name="Tunlid A."/>
            <person name="Henrissat B."/>
            <person name="Grigoriev I.V."/>
            <person name="Hibbett D.S."/>
            <person name="Martin F."/>
        </authorList>
    </citation>
    <scope>NUCLEOTIDE SEQUENCE [LARGE SCALE GENOMIC DNA]</scope>
    <source>
        <strain evidence="2">LaAM-08-1</strain>
    </source>
</reference>
<evidence type="ECO:0000313" key="2">
    <source>
        <dbReference type="Proteomes" id="UP000054477"/>
    </source>
</evidence>
<keyword evidence="2" id="KW-1185">Reference proteome</keyword>
<feature type="non-terminal residue" evidence="1">
    <location>
        <position position="82"/>
    </location>
</feature>
<dbReference type="EMBL" id="KN838643">
    <property type="protein sequence ID" value="KIJ99631.1"/>
    <property type="molecule type" value="Genomic_DNA"/>
</dbReference>
<protein>
    <submittedName>
        <fullName evidence="1">Uncharacterized protein</fullName>
    </submittedName>
</protein>
<dbReference type="Proteomes" id="UP000054477">
    <property type="component" value="Unassembled WGS sequence"/>
</dbReference>
<proteinExistence type="predicted"/>
<gene>
    <name evidence="1" type="ORF">K443DRAFT_679810</name>
</gene>